<gene>
    <name evidence="3" type="ORF">UU55_C0007G0017</name>
</gene>
<dbReference type="Gene3D" id="3.90.550.10">
    <property type="entry name" value="Spore Coat Polysaccharide Biosynthesis Protein SpsA, Chain A"/>
    <property type="match status" value="1"/>
</dbReference>
<dbReference type="SUPFAM" id="SSF159283">
    <property type="entry name" value="Guanosine diphospho-D-mannose pyrophosphorylase/mannose-6-phosphate isomerase linker domain"/>
    <property type="match status" value="1"/>
</dbReference>
<dbReference type="GO" id="GO:0009298">
    <property type="term" value="P:GDP-mannose biosynthetic process"/>
    <property type="evidence" value="ECO:0007669"/>
    <property type="project" value="TreeGrafter"/>
</dbReference>
<comment type="caution">
    <text evidence="3">The sequence shown here is derived from an EMBL/GenBank/DDBJ whole genome shotgun (WGS) entry which is preliminary data.</text>
</comment>
<dbReference type="EMBL" id="LCBB01000007">
    <property type="protein sequence ID" value="KKS02972.1"/>
    <property type="molecule type" value="Genomic_DNA"/>
</dbReference>
<dbReference type="InterPro" id="IPR005835">
    <property type="entry name" value="NTP_transferase_dom"/>
</dbReference>
<dbReference type="InterPro" id="IPR051161">
    <property type="entry name" value="Mannose-6P_isomerase_type2"/>
</dbReference>
<dbReference type="PANTHER" id="PTHR46390">
    <property type="entry name" value="MANNOSE-1-PHOSPHATE GUANYLYLTRANSFERASE"/>
    <property type="match status" value="1"/>
</dbReference>
<dbReference type="PANTHER" id="PTHR46390:SF1">
    <property type="entry name" value="MANNOSE-1-PHOSPHATE GUANYLYLTRANSFERASE"/>
    <property type="match status" value="1"/>
</dbReference>
<dbReference type="SUPFAM" id="SSF53448">
    <property type="entry name" value="Nucleotide-diphospho-sugar transferases"/>
    <property type="match status" value="1"/>
</dbReference>
<keyword evidence="3" id="KW-0808">Transferase</keyword>
<dbReference type="InterPro" id="IPR054566">
    <property type="entry name" value="ManC/GMP-like_b-helix"/>
</dbReference>
<keyword evidence="3" id="KW-0548">Nucleotidyltransferase</keyword>
<evidence type="ECO:0000259" key="1">
    <source>
        <dbReference type="Pfam" id="PF00483"/>
    </source>
</evidence>
<dbReference type="Pfam" id="PF00483">
    <property type="entry name" value="NTP_transferase"/>
    <property type="match status" value="1"/>
</dbReference>
<name>A0A0G0VTE8_UNCKA</name>
<reference evidence="3 4" key="1">
    <citation type="journal article" date="2015" name="Nature">
        <title>rRNA introns, odd ribosomes, and small enigmatic genomes across a large radiation of phyla.</title>
        <authorList>
            <person name="Brown C.T."/>
            <person name="Hug L.A."/>
            <person name="Thomas B.C."/>
            <person name="Sharon I."/>
            <person name="Castelle C.J."/>
            <person name="Singh A."/>
            <person name="Wilkins M.J."/>
            <person name="Williams K.H."/>
            <person name="Banfield J.F."/>
        </authorList>
    </citation>
    <scope>NUCLEOTIDE SEQUENCE [LARGE SCALE GENOMIC DNA]</scope>
</reference>
<proteinExistence type="predicted"/>
<evidence type="ECO:0000313" key="4">
    <source>
        <dbReference type="Proteomes" id="UP000033947"/>
    </source>
</evidence>
<protein>
    <submittedName>
        <fullName evidence="3">Mannose-1-phosphate guanylyltransferase</fullName>
    </submittedName>
</protein>
<evidence type="ECO:0000313" key="3">
    <source>
        <dbReference type="EMBL" id="KKS02972.1"/>
    </source>
</evidence>
<dbReference type="Proteomes" id="UP000033947">
    <property type="component" value="Unassembled WGS sequence"/>
</dbReference>
<evidence type="ECO:0000259" key="2">
    <source>
        <dbReference type="Pfam" id="PF22640"/>
    </source>
</evidence>
<dbReference type="Pfam" id="PF22640">
    <property type="entry name" value="ManC_GMP_beta-helix"/>
    <property type="match status" value="1"/>
</dbReference>
<dbReference type="AlphaFoldDB" id="A0A0G0VTE8"/>
<dbReference type="InterPro" id="IPR029044">
    <property type="entry name" value="Nucleotide-diphossugar_trans"/>
</dbReference>
<feature type="domain" description="MannoseP isomerase/GMP-like beta-helix" evidence="2">
    <location>
        <begin position="294"/>
        <end position="350"/>
    </location>
</feature>
<dbReference type="GO" id="GO:0004475">
    <property type="term" value="F:mannose-1-phosphate guanylyltransferase (GTP) activity"/>
    <property type="evidence" value="ECO:0007669"/>
    <property type="project" value="TreeGrafter"/>
</dbReference>
<accession>A0A0G0VTE8</accession>
<organism evidence="3 4">
    <name type="scientific">candidate division WWE3 bacterium GW2011_GWC2_41_23</name>
    <dbReference type="NCBI Taxonomy" id="1619123"/>
    <lineage>
        <taxon>Bacteria</taxon>
        <taxon>Katanobacteria</taxon>
    </lineage>
</organism>
<sequence length="359" mass="41346">MKFIVSAGGQGTKLWPYSRENNPKQFQRILNGESLFSYNVKTLLRKYPAADILISTKERYLKIAREQVPQIPLENYILEPDSPKNRGPADGLAIVYLDVKFPGEPFMIVQSDCVRIPENNYLLLIETAEKLVKEHKKFISGGIAVTYPDLGVDYLKLGRKIHSYGNVDVFEAKEFVDRRSNYAETKELIENFNVVKHSNHNCWYPQMLLEAYERYKPDWYTALMQIRKIISDTNSLDGVVAIYQGMEAGATEIVTRHLFKDALILQLNYNWVDIGTWNSLYEYVARKDQVYKEGNVIALDSKSSLIKSDNPDKLIAVFGLKDMVVVDTEDTLLIVPKDKTDKIKDIQDELRNKKLDKYL</sequence>
<feature type="domain" description="Nucleotidyl transferase" evidence="1">
    <location>
        <begin position="4"/>
        <end position="115"/>
    </location>
</feature>